<keyword evidence="2" id="KW-1185">Reference proteome</keyword>
<evidence type="ECO:0000313" key="2">
    <source>
        <dbReference type="Proteomes" id="UP000886700"/>
    </source>
</evidence>
<evidence type="ECO:0000256" key="1">
    <source>
        <dbReference type="SAM" id="MobiDB-lite"/>
    </source>
</evidence>
<sequence length="1240" mass="138587">MYARPVPHPELHPTPTHLIECTAVPQPMEPRPAARCKENVAPKTPTVLGPELKRPRRNLDIGLGSRGGRRMPMCQAATRSQGSVLCQKPYQVQSNLTSPCPRPALALKATTGQLGDAGLWQQSNIQLPAGRSQSRAREPFAQQSNLCFRGTTSPRLCNSCLPPTGPSSYQRRTLQAMDTPSLDLRLCGALAPLDGGSRPGPRPWCGSGSWASRLVEEPLTLEDLSVPAHSQSWVPSRSLCSADHWLLDSIQHLDPEATGSRSPACQEHPGPTQRRAHTRGGQPAPTQPWPHHPGERINLLGTLGTQARLSESPVNQPLFHEATLGTLAGDFSNSYQEALSTQHLGARERDSPDLPSNKRNKGHFRVTREAGSREARFESPTFFSVLPRQAGREKTPQEKAVRDGERMASCPSNTAPDQSALQSKAQSVGTSDPQAACQKLLSRSFRAWRRLSQRHQAAAKALALSLRLLRWAREARLEAAWGQHAEALLAWSFREERRVALQQKQELPHTQAVSPFLASRGSPSLGRKAATDLAWKCRCFRAWQRFVQRGARCRRHLAHRRVRVLRICLGQWVEMKQLQASNVTKVSQLALYRRKAGNKALSILVPGTATSHCLETVVQAQQLPKESDPCSLWEACQRLALHRVLLLWRTRLYQHQQAFSFLQGMQKRALHQVLNQWRLRGWGPAPPSSRVEALLALQPWTNSLRGEAWLGCRTSGESLEKVRAQQTQGAVRLYWHTLQRRYFQAWCERVRDIGVSQDHRQAIQDDLGGDLGATLANSQEACRAGPQTQDRWMTQASVLGWRSFLQECGAAGPPPRRAQARQAFVVWRVALGQYREAQQQAGRRAQVLSPVQVALCWVLWMHDSYLGQVHQAHAAQQLTSRVLEVWMQLAAQAHVHRADVTHCWWRLQCLLRTRWVQWPSTPLRWRLEPQTQAQGMDFRYWLTLASRGCLLQLDTPNFLIQIHGCGTHNVLSCPAWQHGRGIQRTTSCVLSDTERPLHLTFQFWLPLPARARPSTGLELCSSGARAIQGYREALQRNRHLQCRHIQASQQARCLARAWQRWVDVHWVEQLSRSLVGRLSSSSLPCRGPGSNFSHSSHSLVQSLGDGTQEPLSVCQHFLDDGPLSPPFHPGVAEVEGPGLPGQRDVVSCTNSLCSTDNGTWNRPGGHGGKRSFSCRWLSGCTSKKRAGSSPRWPYPSWPAFQNQCHLWAEPGRGEGLSLLSTLRAPHSVSWSVVTELTAWT</sequence>
<dbReference type="InterPro" id="IPR031473">
    <property type="entry name" value="DUF4684"/>
</dbReference>
<feature type="compositionally biased region" description="Basic and acidic residues" evidence="1">
    <location>
        <begin position="366"/>
        <end position="377"/>
    </location>
</feature>
<dbReference type="Pfam" id="PF15736">
    <property type="entry name" value="DUF4684"/>
    <property type="match status" value="1"/>
</dbReference>
<name>A0ABM2WJL0_MESAU</name>
<feature type="compositionally biased region" description="Basic and acidic residues" evidence="1">
    <location>
        <begin position="390"/>
        <end position="406"/>
    </location>
</feature>
<dbReference type="Proteomes" id="UP000886700">
    <property type="component" value="Unplaced"/>
</dbReference>
<dbReference type="RefSeq" id="XP_040591007.1">
    <property type="nucleotide sequence ID" value="XM_040735073.1"/>
</dbReference>
<dbReference type="PANTHER" id="PTHR38493:SF1">
    <property type="entry name" value="SFI1 SPINDLE BODY DOMAIN-CONTAINING PROTEIN"/>
    <property type="match status" value="1"/>
</dbReference>
<protein>
    <submittedName>
        <fullName evidence="3">Uncharacterized protein C1orf167 homolog isoform X1</fullName>
    </submittedName>
</protein>
<feature type="compositionally biased region" description="Polar residues" evidence="1">
    <location>
        <begin position="410"/>
        <end position="432"/>
    </location>
</feature>
<accession>A0ABM2WJL0</accession>
<feature type="region of interest" description="Disordered" evidence="1">
    <location>
        <begin position="255"/>
        <end position="294"/>
    </location>
</feature>
<reference evidence="3" key="1">
    <citation type="submission" date="2025-08" db="UniProtKB">
        <authorList>
            <consortium name="RefSeq"/>
        </authorList>
    </citation>
    <scope>IDENTIFICATION</scope>
    <source>
        <tissue evidence="3">Liver</tissue>
    </source>
</reference>
<evidence type="ECO:0000313" key="3">
    <source>
        <dbReference type="RefSeq" id="XP_040591007.1"/>
    </source>
</evidence>
<feature type="region of interest" description="Disordered" evidence="1">
    <location>
        <begin position="338"/>
        <end position="432"/>
    </location>
</feature>
<proteinExistence type="predicted"/>
<dbReference type="GeneID" id="106021883"/>
<gene>
    <name evidence="3" type="primary">CUNH1orf167</name>
</gene>
<organism evidence="2 3">
    <name type="scientific">Mesocricetus auratus</name>
    <name type="common">Golden hamster</name>
    <dbReference type="NCBI Taxonomy" id="10036"/>
    <lineage>
        <taxon>Eukaryota</taxon>
        <taxon>Metazoa</taxon>
        <taxon>Chordata</taxon>
        <taxon>Craniata</taxon>
        <taxon>Vertebrata</taxon>
        <taxon>Euteleostomi</taxon>
        <taxon>Mammalia</taxon>
        <taxon>Eutheria</taxon>
        <taxon>Euarchontoglires</taxon>
        <taxon>Glires</taxon>
        <taxon>Rodentia</taxon>
        <taxon>Myomorpha</taxon>
        <taxon>Muroidea</taxon>
        <taxon>Cricetidae</taxon>
        <taxon>Cricetinae</taxon>
        <taxon>Mesocricetus</taxon>
    </lineage>
</organism>
<dbReference type="PANTHER" id="PTHR38493">
    <property type="entry name" value="CHROMOSOME 1 OPEN READING FRAME 167"/>
    <property type="match status" value="1"/>
</dbReference>